<dbReference type="Proteomes" id="UP001164250">
    <property type="component" value="Chromosome 6"/>
</dbReference>
<accession>A0ACC1B7I2</accession>
<sequence>MIFVGGLPFSTDSSSSQGIETLVTLMENPILVSAARSFNSIEETKVSFSETSTPNKYVYVFQREYATVDPSLVHYVGTDEATTCVGLVIRNRITRMTSVAHFDFPKIVDTGLTQMLSLVVDGNPNADLDVHLIGGFDDVSPSHANGISTSESYTELDGYSTPLCAKLIETLQRRNEKFHIQTLFVLGHNTKRDSQGHAYPIFHGFLVETSTGSLVPASFDRTSRCPDEIVRRIRVTSSYEDTSWNGRLLETYDTKTDRFVIAPCCWTPRQLRPIMTLQNLSDAEVLVSCSTSPYAEGPDFVETLRRYMHSLEVTLDSAYWISFATGHGAIGYPVTSVKIYKQGDGMFERPTYE</sequence>
<evidence type="ECO:0000313" key="1">
    <source>
        <dbReference type="EMBL" id="KAJ0094901.1"/>
    </source>
</evidence>
<gene>
    <name evidence="1" type="ORF">Patl1_17288</name>
</gene>
<proteinExistence type="predicted"/>
<dbReference type="EMBL" id="CM047902">
    <property type="protein sequence ID" value="KAJ0094901.1"/>
    <property type="molecule type" value="Genomic_DNA"/>
</dbReference>
<reference evidence="2" key="1">
    <citation type="journal article" date="2023" name="G3 (Bethesda)">
        <title>Genome assembly and association tests identify interacting loci associated with vigor, precocity, and sex in interspecific pistachio rootstocks.</title>
        <authorList>
            <person name="Palmer W."/>
            <person name="Jacygrad E."/>
            <person name="Sagayaradj S."/>
            <person name="Cavanaugh K."/>
            <person name="Han R."/>
            <person name="Bertier L."/>
            <person name="Beede B."/>
            <person name="Kafkas S."/>
            <person name="Golino D."/>
            <person name="Preece J."/>
            <person name="Michelmore R."/>
        </authorList>
    </citation>
    <scope>NUCLEOTIDE SEQUENCE [LARGE SCALE GENOMIC DNA]</scope>
</reference>
<protein>
    <submittedName>
        <fullName evidence="1">Uncharacterized protein</fullName>
    </submittedName>
</protein>
<keyword evidence="2" id="KW-1185">Reference proteome</keyword>
<name>A0ACC1B7I2_9ROSI</name>
<comment type="caution">
    <text evidence="1">The sequence shown here is derived from an EMBL/GenBank/DDBJ whole genome shotgun (WGS) entry which is preliminary data.</text>
</comment>
<organism evidence="1 2">
    <name type="scientific">Pistacia atlantica</name>
    <dbReference type="NCBI Taxonomy" id="434234"/>
    <lineage>
        <taxon>Eukaryota</taxon>
        <taxon>Viridiplantae</taxon>
        <taxon>Streptophyta</taxon>
        <taxon>Embryophyta</taxon>
        <taxon>Tracheophyta</taxon>
        <taxon>Spermatophyta</taxon>
        <taxon>Magnoliopsida</taxon>
        <taxon>eudicotyledons</taxon>
        <taxon>Gunneridae</taxon>
        <taxon>Pentapetalae</taxon>
        <taxon>rosids</taxon>
        <taxon>malvids</taxon>
        <taxon>Sapindales</taxon>
        <taxon>Anacardiaceae</taxon>
        <taxon>Pistacia</taxon>
    </lineage>
</organism>
<evidence type="ECO:0000313" key="2">
    <source>
        <dbReference type="Proteomes" id="UP001164250"/>
    </source>
</evidence>